<gene>
    <name evidence="2" type="ordered locus">LOC_Os10g01400</name>
</gene>
<organism evidence="2">
    <name type="scientific">Oryza sativa subsp. japonica</name>
    <name type="common">Rice</name>
    <dbReference type="NCBI Taxonomy" id="39947"/>
    <lineage>
        <taxon>Eukaryota</taxon>
        <taxon>Viridiplantae</taxon>
        <taxon>Streptophyta</taxon>
        <taxon>Embryophyta</taxon>
        <taxon>Tracheophyta</taxon>
        <taxon>Spermatophyta</taxon>
        <taxon>Magnoliopsida</taxon>
        <taxon>Liliopsida</taxon>
        <taxon>Poales</taxon>
        <taxon>Poaceae</taxon>
        <taxon>BOP clade</taxon>
        <taxon>Oryzoideae</taxon>
        <taxon>Oryzeae</taxon>
        <taxon>Oryzinae</taxon>
        <taxon>Oryza</taxon>
        <taxon>Oryza sativa</taxon>
    </lineage>
</organism>
<evidence type="ECO:0000313" key="2">
    <source>
        <dbReference type="EMBL" id="ABB46578.2"/>
    </source>
</evidence>
<accession>Q33BJ1</accession>
<reference evidence="2" key="2">
    <citation type="submission" date="2003-05" db="EMBL/GenBank/DDBJ databases">
        <authorList>
            <person name="Buell C.R."/>
            <person name="Wing R.A."/>
            <person name="McCombie W.R."/>
            <person name="Messing J."/>
            <person name="Yuan Q."/>
            <person name="Ouyang S."/>
        </authorList>
    </citation>
    <scope>NUCLEOTIDE SEQUENCE</scope>
</reference>
<dbReference type="AlphaFoldDB" id="Q33BJ1"/>
<reference evidence="2" key="3">
    <citation type="submission" date="2006-07" db="EMBL/GenBank/DDBJ databases">
        <authorList>
            <person name="Buell R."/>
        </authorList>
    </citation>
    <scope>NUCLEOTIDE SEQUENCE</scope>
</reference>
<feature type="region of interest" description="Disordered" evidence="1">
    <location>
        <begin position="1"/>
        <end position="34"/>
    </location>
</feature>
<dbReference type="EMBL" id="DP000086">
    <property type="protein sequence ID" value="ABB46578.2"/>
    <property type="molecule type" value="Genomic_DNA"/>
</dbReference>
<reference evidence="2" key="1">
    <citation type="journal article" date="2003" name="Science">
        <title>In-depth view of structure, activity, and evolution of rice chromosome 10.</title>
        <authorList>
            <consortium name="Rice Chromosome 10 Sequencing Consortium"/>
        </authorList>
    </citation>
    <scope>NUCLEOTIDE SEQUENCE [LARGE SCALE GENOMIC DNA]</scope>
</reference>
<sequence>MALQCSGAGIDKGRRRNAARRRREAARGDQATARSGEALAWWLCIEGAQLVVVADASRCIFGMAVGRLRVKTTSCPRTGDDGGILGVVSSMEASFEVLFP</sequence>
<proteinExistence type="predicted"/>
<name>Q33BJ1_ORYSJ</name>
<feature type="compositionally biased region" description="Basic residues" evidence="1">
    <location>
        <begin position="13"/>
        <end position="24"/>
    </location>
</feature>
<protein>
    <submittedName>
        <fullName evidence="2">Uncharacterized protein</fullName>
    </submittedName>
</protein>
<evidence type="ECO:0000256" key="1">
    <source>
        <dbReference type="SAM" id="MobiDB-lite"/>
    </source>
</evidence>